<dbReference type="PANTHER" id="PTHR34180:SF1">
    <property type="entry name" value="BETA-ALANYL-DOPAMINE_CARCININE HYDROLASE"/>
    <property type="match status" value="1"/>
</dbReference>
<accession>A0A382DFB5</accession>
<reference evidence="2" key="1">
    <citation type="submission" date="2018-05" db="EMBL/GenBank/DDBJ databases">
        <authorList>
            <person name="Lanie J.A."/>
            <person name="Ng W.-L."/>
            <person name="Kazmierczak K.M."/>
            <person name="Andrzejewski T.M."/>
            <person name="Davidsen T.M."/>
            <person name="Wayne K.J."/>
            <person name="Tettelin H."/>
            <person name="Glass J.I."/>
            <person name="Rusch D."/>
            <person name="Podicherti R."/>
            <person name="Tsui H.-C.T."/>
            <person name="Winkler M.E."/>
        </authorList>
    </citation>
    <scope>NUCLEOTIDE SEQUENCE</scope>
</reference>
<evidence type="ECO:0000313" key="2">
    <source>
        <dbReference type="EMBL" id="SVB37108.1"/>
    </source>
</evidence>
<feature type="domain" description="Peptidase C45 hydrolase" evidence="1">
    <location>
        <begin position="38"/>
        <end position="264"/>
    </location>
</feature>
<dbReference type="Pfam" id="PF03417">
    <property type="entry name" value="AAT"/>
    <property type="match status" value="1"/>
</dbReference>
<dbReference type="Gene3D" id="3.60.60.10">
    <property type="entry name" value="Penicillin V Acylase, Chain A"/>
    <property type="match status" value="1"/>
</dbReference>
<sequence length="276" mass="30937">MLNFRYELLYHAIGKLQIDAVDGCTSYALLPEAAVNSHTIMGQNWDWIPDVECAAVTTVSPEGPHHLAFTEAGIFGGKIGLNSEGLGITVNGMYTTGDDWTRFEKPFHLRCFEVLGSKTMEDALDVLIGTPRSCTANFMIGQAQNSIMDVESAPDKYVQISPQGEVLSHANHFTDPDSAEITEPPNPRRYLSKFRCERMEALLNELKPLDVEGIQEILKDHENYPQSICRHPDPDLPQEQHTITKTGVIMDLDERKLWLTNGNPCKNEFTEFSLLN</sequence>
<dbReference type="EMBL" id="UINC01039112">
    <property type="protein sequence ID" value="SVB37108.1"/>
    <property type="molecule type" value="Genomic_DNA"/>
</dbReference>
<proteinExistence type="predicted"/>
<gene>
    <name evidence="2" type="ORF">METZ01_LOCUS189962</name>
</gene>
<dbReference type="AlphaFoldDB" id="A0A382DFB5"/>
<protein>
    <recommendedName>
        <fullName evidence="1">Peptidase C45 hydrolase domain-containing protein</fullName>
    </recommendedName>
</protein>
<dbReference type="InterPro" id="IPR047801">
    <property type="entry name" value="Peptidase_C45"/>
</dbReference>
<dbReference type="InterPro" id="IPR047794">
    <property type="entry name" value="C45_proenzyme-like"/>
</dbReference>
<dbReference type="NCBIfam" id="NF040521">
    <property type="entry name" value="C45_proenzyme"/>
    <property type="match status" value="1"/>
</dbReference>
<dbReference type="PANTHER" id="PTHR34180">
    <property type="entry name" value="PEPTIDASE C45"/>
    <property type="match status" value="1"/>
</dbReference>
<evidence type="ECO:0000259" key="1">
    <source>
        <dbReference type="Pfam" id="PF03417"/>
    </source>
</evidence>
<name>A0A382DFB5_9ZZZZ</name>
<organism evidence="2">
    <name type="scientific">marine metagenome</name>
    <dbReference type="NCBI Taxonomy" id="408172"/>
    <lineage>
        <taxon>unclassified sequences</taxon>
        <taxon>metagenomes</taxon>
        <taxon>ecological metagenomes</taxon>
    </lineage>
</organism>
<dbReference type="InterPro" id="IPR005079">
    <property type="entry name" value="Peptidase_C45_hydrolase"/>
</dbReference>